<evidence type="ECO:0000256" key="4">
    <source>
        <dbReference type="ARBA" id="ARBA00022801"/>
    </source>
</evidence>
<feature type="transmembrane region" description="Helical" evidence="7">
    <location>
        <begin position="30"/>
        <end position="52"/>
    </location>
</feature>
<dbReference type="RefSeq" id="WP_282201001.1">
    <property type="nucleotide sequence ID" value="NZ_BOQE01000001.1"/>
</dbReference>
<evidence type="ECO:0000256" key="6">
    <source>
        <dbReference type="ARBA" id="ARBA00023136"/>
    </source>
</evidence>
<dbReference type="Proteomes" id="UP001057291">
    <property type="component" value="Unassembled WGS sequence"/>
</dbReference>
<keyword evidence="3 7" id="KW-0812">Transmembrane</keyword>
<keyword evidence="4" id="KW-0378">Hydrolase</keyword>
<name>A0AAV4LK32_9BACL</name>
<dbReference type="EMBL" id="BOQE01000001">
    <property type="protein sequence ID" value="GIM48091.1"/>
    <property type="molecule type" value="Genomic_DNA"/>
</dbReference>
<dbReference type="GO" id="GO:0016787">
    <property type="term" value="F:hydrolase activity"/>
    <property type="evidence" value="ECO:0007669"/>
    <property type="project" value="UniProtKB-KW"/>
</dbReference>
<keyword evidence="6 7" id="KW-0472">Membrane</keyword>
<keyword evidence="10" id="KW-1185">Reference proteome</keyword>
<feature type="domain" description="Phosphatidic acid phosphatase type 2/haloperoxidase" evidence="8">
    <location>
        <begin position="62"/>
        <end position="171"/>
    </location>
</feature>
<comment type="caution">
    <text evidence="9">The sequence shown here is derived from an EMBL/GenBank/DDBJ whole genome shotgun (WGS) entry which is preliminary data.</text>
</comment>
<feature type="transmembrane region" description="Helical" evidence="7">
    <location>
        <begin position="129"/>
        <end position="148"/>
    </location>
</feature>
<feature type="transmembrane region" description="Helical" evidence="7">
    <location>
        <begin position="58"/>
        <end position="80"/>
    </location>
</feature>
<protein>
    <submittedName>
        <fullName evidence="9">Phosphatase PAP2 family protein</fullName>
    </submittedName>
</protein>
<evidence type="ECO:0000256" key="5">
    <source>
        <dbReference type="ARBA" id="ARBA00022989"/>
    </source>
</evidence>
<dbReference type="InterPro" id="IPR036938">
    <property type="entry name" value="PAP2/HPO_sf"/>
</dbReference>
<reference evidence="9" key="1">
    <citation type="journal article" date="2023" name="Int. J. Syst. Evol. Microbiol.">
        <title>Collibacillus ludicampi gen. nov., sp. nov., a new soil bacterium of the family Alicyclobacillaceae.</title>
        <authorList>
            <person name="Jojima T."/>
            <person name="Ioku Y."/>
            <person name="Fukuta Y."/>
            <person name="Shirasaka N."/>
            <person name="Matsumura Y."/>
            <person name="Mori M."/>
        </authorList>
    </citation>
    <scope>NUCLEOTIDE SEQUENCE</scope>
    <source>
        <strain evidence="9">TP075</strain>
    </source>
</reference>
<gene>
    <name evidence="9" type="ORF">DNHGIG_36400</name>
</gene>
<dbReference type="InterPro" id="IPR000326">
    <property type="entry name" value="PAP2/HPO"/>
</dbReference>
<dbReference type="CDD" id="cd01610">
    <property type="entry name" value="PAP2_like"/>
    <property type="match status" value="1"/>
</dbReference>
<dbReference type="AlphaFoldDB" id="A0AAV4LK32"/>
<dbReference type="PANTHER" id="PTHR14969:SF62">
    <property type="entry name" value="DECAPRENYLPHOSPHORYL-5-PHOSPHORIBOSE PHOSPHATASE RV3807C-RELATED"/>
    <property type="match status" value="1"/>
</dbReference>
<dbReference type="Gene3D" id="1.20.144.10">
    <property type="entry name" value="Phosphatidic acid phosphatase type 2/haloperoxidase"/>
    <property type="match status" value="1"/>
</dbReference>
<evidence type="ECO:0000256" key="1">
    <source>
        <dbReference type="ARBA" id="ARBA00004651"/>
    </source>
</evidence>
<dbReference type="PANTHER" id="PTHR14969">
    <property type="entry name" value="SPHINGOSINE-1-PHOSPHATE PHOSPHOHYDROLASE"/>
    <property type="match status" value="1"/>
</dbReference>
<organism evidence="9 10">
    <name type="scientific">Collibacillus ludicampi</name>
    <dbReference type="NCBI Taxonomy" id="2771369"/>
    <lineage>
        <taxon>Bacteria</taxon>
        <taxon>Bacillati</taxon>
        <taxon>Bacillota</taxon>
        <taxon>Bacilli</taxon>
        <taxon>Bacillales</taxon>
        <taxon>Alicyclobacillaceae</taxon>
        <taxon>Collibacillus</taxon>
    </lineage>
</organism>
<evidence type="ECO:0000256" key="7">
    <source>
        <dbReference type="SAM" id="Phobius"/>
    </source>
</evidence>
<evidence type="ECO:0000259" key="8">
    <source>
        <dbReference type="SMART" id="SM00014"/>
    </source>
</evidence>
<proteinExistence type="predicted"/>
<dbReference type="SMART" id="SM00014">
    <property type="entry name" value="acidPPc"/>
    <property type="match status" value="1"/>
</dbReference>
<keyword evidence="5 7" id="KW-1133">Transmembrane helix</keyword>
<evidence type="ECO:0000256" key="2">
    <source>
        <dbReference type="ARBA" id="ARBA00022475"/>
    </source>
</evidence>
<dbReference type="SUPFAM" id="SSF48317">
    <property type="entry name" value="Acid phosphatase/Vanadium-dependent haloperoxidase"/>
    <property type="match status" value="1"/>
</dbReference>
<sequence length="171" mass="19453">MERVTDWIREGDVKTFFWVNRSWKCFLTDLLMSIVTLMGGAIWCIGFTLVLLLSDHAFWHQVGVHLSICLSISHLIVRFCKKIFPRPRPYKVLDNVFTGRWLLQDASFPSGHATASFCMATILSEVFPAYNYLFYGLAAFVSFSRVYLGLHYPTDIVFGAILGTTTARLLG</sequence>
<accession>A0AAV4LK32</accession>
<dbReference type="GO" id="GO:0005886">
    <property type="term" value="C:plasma membrane"/>
    <property type="evidence" value="ECO:0007669"/>
    <property type="project" value="UniProtKB-SubCell"/>
</dbReference>
<evidence type="ECO:0000313" key="9">
    <source>
        <dbReference type="EMBL" id="GIM48091.1"/>
    </source>
</evidence>
<dbReference type="Pfam" id="PF01569">
    <property type="entry name" value="PAP2"/>
    <property type="match status" value="1"/>
</dbReference>
<keyword evidence="2" id="KW-1003">Cell membrane</keyword>
<comment type="subcellular location">
    <subcellularLocation>
        <location evidence="1">Cell membrane</location>
        <topology evidence="1">Multi-pass membrane protein</topology>
    </subcellularLocation>
</comment>
<evidence type="ECO:0000256" key="3">
    <source>
        <dbReference type="ARBA" id="ARBA00022692"/>
    </source>
</evidence>
<evidence type="ECO:0000313" key="10">
    <source>
        <dbReference type="Proteomes" id="UP001057291"/>
    </source>
</evidence>